<organism evidence="1">
    <name type="scientific">Anguilla anguilla</name>
    <name type="common">European freshwater eel</name>
    <name type="synonym">Muraena anguilla</name>
    <dbReference type="NCBI Taxonomy" id="7936"/>
    <lineage>
        <taxon>Eukaryota</taxon>
        <taxon>Metazoa</taxon>
        <taxon>Chordata</taxon>
        <taxon>Craniata</taxon>
        <taxon>Vertebrata</taxon>
        <taxon>Euteleostomi</taxon>
        <taxon>Actinopterygii</taxon>
        <taxon>Neopterygii</taxon>
        <taxon>Teleostei</taxon>
        <taxon>Anguilliformes</taxon>
        <taxon>Anguillidae</taxon>
        <taxon>Anguilla</taxon>
    </lineage>
</organism>
<protein>
    <submittedName>
        <fullName evidence="1">Uncharacterized protein</fullName>
    </submittedName>
</protein>
<reference evidence="1" key="2">
    <citation type="journal article" date="2015" name="Fish Shellfish Immunol.">
        <title>Early steps in the European eel (Anguilla anguilla)-Vibrio vulnificus interaction in the gills: Role of the RtxA13 toxin.</title>
        <authorList>
            <person name="Callol A."/>
            <person name="Pajuelo D."/>
            <person name="Ebbesson L."/>
            <person name="Teles M."/>
            <person name="MacKenzie S."/>
            <person name="Amaro C."/>
        </authorList>
    </citation>
    <scope>NUCLEOTIDE SEQUENCE</scope>
</reference>
<dbReference type="EMBL" id="GBXM01000284">
    <property type="protein sequence ID" value="JAI08294.1"/>
    <property type="molecule type" value="Transcribed_RNA"/>
</dbReference>
<accession>A0A0E9Y2H8</accession>
<dbReference type="AlphaFoldDB" id="A0A0E9Y2H8"/>
<sequence>MEIFWIMLQNNSTLIM</sequence>
<proteinExistence type="predicted"/>
<reference evidence="1" key="1">
    <citation type="submission" date="2014-11" db="EMBL/GenBank/DDBJ databases">
        <authorList>
            <person name="Amaro Gonzalez C."/>
        </authorList>
    </citation>
    <scope>NUCLEOTIDE SEQUENCE</scope>
</reference>
<name>A0A0E9Y2H8_ANGAN</name>
<evidence type="ECO:0000313" key="1">
    <source>
        <dbReference type="EMBL" id="JAI08294.1"/>
    </source>
</evidence>